<evidence type="ECO:0000256" key="2">
    <source>
        <dbReference type="SAM" id="Phobius"/>
    </source>
</evidence>
<evidence type="ECO:0000256" key="1">
    <source>
        <dbReference type="SAM" id="MobiDB-lite"/>
    </source>
</evidence>
<dbReference type="InParanoid" id="D3BJP9"/>
<sequence>MRTKLLKLTRQNSCYNELCLVLPPNEAKDIHEQLIKSLDLATLNKNPVKIHILIVLFLIGIDIIKSGFFTTYQEITITIQSYAQAVFNNTTVSPQSSSVGGFHSEQIDRILNTPIPEYLKTPILPSPQTSYSNYTSHSSIEMYQSNINNNNNSNIIYESEETNNNNNNNYYNYSSYNNNLISNDQNNYNNNNSNNPYQSYPGFFSSSSSTTKNQTLDSKGKDPGYSRGLEEICTDFNKKYGFRGISFICVKSGFFTNHQEITIIIHDYDQTLNYATVPQQHRQITLQQRQRQQY</sequence>
<gene>
    <name evidence="3" type="ORF">PPL_08778</name>
</gene>
<evidence type="ECO:0000313" key="4">
    <source>
        <dbReference type="Proteomes" id="UP000001396"/>
    </source>
</evidence>
<dbReference type="GeneID" id="31364255"/>
<dbReference type="EMBL" id="ADBJ01000038">
    <property type="protein sequence ID" value="EFA78129.1"/>
    <property type="molecule type" value="Genomic_DNA"/>
</dbReference>
<feature type="region of interest" description="Disordered" evidence="1">
    <location>
        <begin position="181"/>
        <end position="223"/>
    </location>
</feature>
<comment type="caution">
    <text evidence="3">The sequence shown here is derived from an EMBL/GenBank/DDBJ whole genome shotgun (WGS) entry which is preliminary data.</text>
</comment>
<keyword evidence="4" id="KW-1185">Reference proteome</keyword>
<name>D3BJP9_HETP5</name>
<dbReference type="Proteomes" id="UP000001396">
    <property type="component" value="Unassembled WGS sequence"/>
</dbReference>
<evidence type="ECO:0000313" key="3">
    <source>
        <dbReference type="EMBL" id="EFA78129.1"/>
    </source>
</evidence>
<proteinExistence type="predicted"/>
<protein>
    <submittedName>
        <fullName evidence="3">Uncharacterized protein</fullName>
    </submittedName>
</protein>
<dbReference type="AlphaFoldDB" id="D3BJP9"/>
<reference evidence="3 4" key="1">
    <citation type="journal article" date="2011" name="Genome Res.">
        <title>Phylogeny-wide analysis of social amoeba genomes highlights ancient origins for complex intercellular communication.</title>
        <authorList>
            <person name="Heidel A.J."/>
            <person name="Lawal H.M."/>
            <person name="Felder M."/>
            <person name="Schilde C."/>
            <person name="Helps N.R."/>
            <person name="Tunggal B."/>
            <person name="Rivero F."/>
            <person name="John U."/>
            <person name="Schleicher M."/>
            <person name="Eichinger L."/>
            <person name="Platzer M."/>
            <person name="Noegel A.A."/>
            <person name="Schaap P."/>
            <person name="Gloeckner G."/>
        </authorList>
    </citation>
    <scope>NUCLEOTIDE SEQUENCE [LARGE SCALE GENOMIC DNA]</scope>
    <source>
        <strain evidence="4">ATCC 26659 / Pp 5 / PN500</strain>
    </source>
</reference>
<keyword evidence="2" id="KW-0472">Membrane</keyword>
<feature type="compositionally biased region" description="Low complexity" evidence="1">
    <location>
        <begin position="181"/>
        <end position="211"/>
    </location>
</feature>
<keyword evidence="2" id="KW-1133">Transmembrane helix</keyword>
<feature type="transmembrane region" description="Helical" evidence="2">
    <location>
        <begin position="50"/>
        <end position="72"/>
    </location>
</feature>
<keyword evidence="2" id="KW-0812">Transmembrane</keyword>
<dbReference type="RefSeq" id="XP_020430255.1">
    <property type="nucleotide sequence ID" value="XM_020579580.1"/>
</dbReference>
<accession>D3BJP9</accession>
<organism evidence="3 4">
    <name type="scientific">Heterostelium pallidum (strain ATCC 26659 / Pp 5 / PN500)</name>
    <name type="common">Cellular slime mold</name>
    <name type="synonym">Polysphondylium pallidum</name>
    <dbReference type="NCBI Taxonomy" id="670386"/>
    <lineage>
        <taxon>Eukaryota</taxon>
        <taxon>Amoebozoa</taxon>
        <taxon>Evosea</taxon>
        <taxon>Eumycetozoa</taxon>
        <taxon>Dictyostelia</taxon>
        <taxon>Acytosteliales</taxon>
        <taxon>Acytosteliaceae</taxon>
        <taxon>Heterostelium</taxon>
    </lineage>
</organism>